<comment type="caution">
    <text evidence="4">The sequence shown here is derived from an EMBL/GenBank/DDBJ whole genome shotgun (WGS) entry which is preliminary data.</text>
</comment>
<dbReference type="SUPFAM" id="SSF49899">
    <property type="entry name" value="Concanavalin A-like lectins/glucanases"/>
    <property type="match status" value="1"/>
</dbReference>
<dbReference type="AlphaFoldDB" id="A0AAD8K573"/>
<dbReference type="PANTHER" id="PTHR32401">
    <property type="entry name" value="CONCANAVALIN A-LIKE LECTIN FAMILY PROTEIN"/>
    <property type="match status" value="1"/>
</dbReference>
<comment type="similarity">
    <text evidence="1">Belongs to the leguminous lectin family.</text>
</comment>
<name>A0AAD8K573_TARER</name>
<dbReference type="Pfam" id="PF00139">
    <property type="entry name" value="Lectin_legB"/>
    <property type="match status" value="1"/>
</dbReference>
<evidence type="ECO:0000313" key="4">
    <source>
        <dbReference type="EMBL" id="KAK1416407.1"/>
    </source>
</evidence>
<feature type="domain" description="Legume lectin" evidence="3">
    <location>
        <begin position="7"/>
        <end position="106"/>
    </location>
</feature>
<evidence type="ECO:0000313" key="5">
    <source>
        <dbReference type="Proteomes" id="UP001229421"/>
    </source>
</evidence>
<dbReference type="InterPro" id="IPR001220">
    <property type="entry name" value="Legume_lectin_dom"/>
</dbReference>
<dbReference type="InterPro" id="IPR013320">
    <property type="entry name" value="ConA-like_dom_sf"/>
</dbReference>
<dbReference type="InterPro" id="IPR050258">
    <property type="entry name" value="Leguminous_Lectin"/>
</dbReference>
<proteinExistence type="inferred from homology"/>
<dbReference type="PANTHER" id="PTHR32401:SF38">
    <property type="entry name" value="LECTIN-LIKE PROTEIN"/>
    <property type="match status" value="1"/>
</dbReference>
<accession>A0AAD8K573</accession>
<evidence type="ECO:0000259" key="3">
    <source>
        <dbReference type="Pfam" id="PF00139"/>
    </source>
</evidence>
<sequence>MLQCSAIDFIFKFFNSTTNLLLYGNAITQFQHNTPILSLTNSYPDQIGRALYQHKIPMKNNASSLIPFSTSFIFAMSPARNRFPGHGFVFLFSPVTGIPERSRAQYAVLC</sequence>
<reference evidence="4" key="1">
    <citation type="journal article" date="2023" name="bioRxiv">
        <title>Improved chromosome-level genome assembly for marigold (Tagetes erecta).</title>
        <authorList>
            <person name="Jiang F."/>
            <person name="Yuan L."/>
            <person name="Wang S."/>
            <person name="Wang H."/>
            <person name="Xu D."/>
            <person name="Wang A."/>
            <person name="Fan W."/>
        </authorList>
    </citation>
    <scope>NUCLEOTIDE SEQUENCE</scope>
    <source>
        <strain evidence="4">WSJ</strain>
        <tissue evidence="4">Leaf</tissue>
    </source>
</reference>
<protein>
    <recommendedName>
        <fullName evidence="3">Legume lectin domain-containing protein</fullName>
    </recommendedName>
</protein>
<dbReference type="EMBL" id="JAUHHV010000008">
    <property type="protein sequence ID" value="KAK1416407.1"/>
    <property type="molecule type" value="Genomic_DNA"/>
</dbReference>
<evidence type="ECO:0000256" key="1">
    <source>
        <dbReference type="ARBA" id="ARBA00007606"/>
    </source>
</evidence>
<keyword evidence="5" id="KW-1185">Reference proteome</keyword>
<dbReference type="Gene3D" id="2.60.120.200">
    <property type="match status" value="1"/>
</dbReference>
<dbReference type="Proteomes" id="UP001229421">
    <property type="component" value="Unassembled WGS sequence"/>
</dbReference>
<dbReference type="GO" id="GO:0030246">
    <property type="term" value="F:carbohydrate binding"/>
    <property type="evidence" value="ECO:0007669"/>
    <property type="project" value="UniProtKB-KW"/>
</dbReference>
<keyword evidence="2" id="KW-0430">Lectin</keyword>
<evidence type="ECO:0000256" key="2">
    <source>
        <dbReference type="ARBA" id="ARBA00022734"/>
    </source>
</evidence>
<organism evidence="4 5">
    <name type="scientific">Tagetes erecta</name>
    <name type="common">African marigold</name>
    <dbReference type="NCBI Taxonomy" id="13708"/>
    <lineage>
        <taxon>Eukaryota</taxon>
        <taxon>Viridiplantae</taxon>
        <taxon>Streptophyta</taxon>
        <taxon>Embryophyta</taxon>
        <taxon>Tracheophyta</taxon>
        <taxon>Spermatophyta</taxon>
        <taxon>Magnoliopsida</taxon>
        <taxon>eudicotyledons</taxon>
        <taxon>Gunneridae</taxon>
        <taxon>Pentapetalae</taxon>
        <taxon>asterids</taxon>
        <taxon>campanulids</taxon>
        <taxon>Asterales</taxon>
        <taxon>Asteraceae</taxon>
        <taxon>Asteroideae</taxon>
        <taxon>Heliantheae alliance</taxon>
        <taxon>Tageteae</taxon>
        <taxon>Tagetes</taxon>
    </lineage>
</organism>
<gene>
    <name evidence="4" type="ORF">QVD17_32198</name>
</gene>